<keyword evidence="3" id="KW-1185">Reference proteome</keyword>
<feature type="region of interest" description="Disordered" evidence="1">
    <location>
        <begin position="119"/>
        <end position="142"/>
    </location>
</feature>
<feature type="region of interest" description="Disordered" evidence="1">
    <location>
        <begin position="160"/>
        <end position="202"/>
    </location>
</feature>
<dbReference type="Proteomes" id="UP000281553">
    <property type="component" value="Unassembled WGS sequence"/>
</dbReference>
<protein>
    <submittedName>
        <fullName evidence="2">Uncharacterized protein</fullName>
    </submittedName>
</protein>
<dbReference type="AlphaFoldDB" id="A0A3P7KWV9"/>
<evidence type="ECO:0000313" key="2">
    <source>
        <dbReference type="EMBL" id="VDN09555.1"/>
    </source>
</evidence>
<feature type="compositionally biased region" description="Low complexity" evidence="1">
    <location>
        <begin position="133"/>
        <end position="142"/>
    </location>
</feature>
<organism evidence="2 3">
    <name type="scientific">Dibothriocephalus latus</name>
    <name type="common">Fish tapeworm</name>
    <name type="synonym">Diphyllobothrium latum</name>
    <dbReference type="NCBI Taxonomy" id="60516"/>
    <lineage>
        <taxon>Eukaryota</taxon>
        <taxon>Metazoa</taxon>
        <taxon>Spiralia</taxon>
        <taxon>Lophotrochozoa</taxon>
        <taxon>Platyhelminthes</taxon>
        <taxon>Cestoda</taxon>
        <taxon>Eucestoda</taxon>
        <taxon>Diphyllobothriidea</taxon>
        <taxon>Diphyllobothriidae</taxon>
        <taxon>Dibothriocephalus</taxon>
    </lineage>
</organism>
<dbReference type="EMBL" id="UYRU01047306">
    <property type="protein sequence ID" value="VDN09555.1"/>
    <property type="molecule type" value="Genomic_DNA"/>
</dbReference>
<name>A0A3P7KWV9_DIBLA</name>
<sequence>MKDQNVQLLRYLLRFSVTEIDKVMWSNSNADQKPMCFWFLFEQLKHYYFPAIFPRISADYTLYDDGKLPPIIIDLASYKLAPDGYPTSDACLAAYQEEVVRWISEFVYLGPRAMLPQTSTGDQSNAAADRSEMSVASESGSSGMDFGVGDLSFDVRNPISQTAGDASAPNDTAAISFPAASGGGDNSESPPPPPSNEDATHAQQDQPLLSVGRVRQTVSGYFAEHLLSDGKNIGLEPVLPIPPKGTVEYTGPMSFGLVTILRSFLCRHLLATAQIVPEGLKHKDTFGSVAAVVGRRGRAESEFS</sequence>
<accession>A0A3P7KWV9</accession>
<gene>
    <name evidence="2" type="ORF">DILT_LOCUS5386</name>
</gene>
<dbReference type="OrthoDB" id="19311at2759"/>
<evidence type="ECO:0000256" key="1">
    <source>
        <dbReference type="SAM" id="MobiDB-lite"/>
    </source>
</evidence>
<reference evidence="2 3" key="1">
    <citation type="submission" date="2018-11" db="EMBL/GenBank/DDBJ databases">
        <authorList>
            <consortium name="Pathogen Informatics"/>
        </authorList>
    </citation>
    <scope>NUCLEOTIDE SEQUENCE [LARGE SCALE GENOMIC DNA]</scope>
</reference>
<evidence type="ECO:0000313" key="3">
    <source>
        <dbReference type="Proteomes" id="UP000281553"/>
    </source>
</evidence>
<proteinExistence type="predicted"/>